<keyword evidence="2" id="KW-0472">Membrane</keyword>
<feature type="transmembrane region" description="Helical" evidence="2">
    <location>
        <begin position="160"/>
        <end position="180"/>
    </location>
</feature>
<dbReference type="Proteomes" id="UP000738126">
    <property type="component" value="Unassembled WGS sequence"/>
</dbReference>
<feature type="transmembrane region" description="Helical" evidence="2">
    <location>
        <begin position="83"/>
        <end position="105"/>
    </location>
</feature>
<dbReference type="PROSITE" id="PS01302">
    <property type="entry name" value="UPF0758"/>
    <property type="match status" value="1"/>
</dbReference>
<gene>
    <name evidence="3" type="ORF">CKO13_11945</name>
</gene>
<reference evidence="3 4" key="1">
    <citation type="journal article" date="2020" name="Microorganisms">
        <title>Osmotic Adaptation and Compatible Solute Biosynthesis of Phototrophic Bacteria as Revealed from Genome Analyses.</title>
        <authorList>
            <person name="Imhoff J.F."/>
            <person name="Rahn T."/>
            <person name="Kunzel S."/>
            <person name="Keller A."/>
            <person name="Neulinger S.C."/>
        </authorList>
    </citation>
    <scope>NUCLEOTIDE SEQUENCE [LARGE SCALE GENOMIC DNA]</scope>
    <source>
        <strain evidence="3 4">DSM 15116</strain>
    </source>
</reference>
<evidence type="ECO:0000256" key="1">
    <source>
        <dbReference type="SAM" id="MobiDB-lite"/>
    </source>
</evidence>
<dbReference type="EMBL" id="NRSH01000238">
    <property type="protein sequence ID" value="MBK1727707.1"/>
    <property type="molecule type" value="Genomic_DNA"/>
</dbReference>
<comment type="caution">
    <text evidence="3">The sequence shown here is derived from an EMBL/GenBank/DDBJ whole genome shotgun (WGS) entry which is preliminary data.</text>
</comment>
<accession>A0ABS1E9H9</accession>
<keyword evidence="2" id="KW-1133">Transmembrane helix</keyword>
<name>A0ABS1E9H9_9GAMM</name>
<keyword evidence="2" id="KW-0812">Transmembrane</keyword>
<dbReference type="InterPro" id="IPR020891">
    <property type="entry name" value="UPF0758_CS"/>
</dbReference>
<evidence type="ECO:0000313" key="4">
    <source>
        <dbReference type="Proteomes" id="UP000738126"/>
    </source>
</evidence>
<proteinExistence type="predicted"/>
<evidence type="ECO:0000313" key="3">
    <source>
        <dbReference type="EMBL" id="MBK1727707.1"/>
    </source>
</evidence>
<feature type="region of interest" description="Disordered" evidence="1">
    <location>
        <begin position="245"/>
        <end position="271"/>
    </location>
</feature>
<dbReference type="RefSeq" id="WP_200261382.1">
    <property type="nucleotide sequence ID" value="NZ_NRSH01000238.1"/>
</dbReference>
<feature type="transmembrane region" description="Helical" evidence="2">
    <location>
        <begin position="200"/>
        <end position="233"/>
    </location>
</feature>
<keyword evidence="4" id="KW-1185">Reference proteome</keyword>
<feature type="transmembrane region" description="Helical" evidence="2">
    <location>
        <begin position="20"/>
        <end position="38"/>
    </location>
</feature>
<evidence type="ECO:0000256" key="2">
    <source>
        <dbReference type="SAM" id="Phobius"/>
    </source>
</evidence>
<organism evidence="3 4">
    <name type="scientific">Halorhodospira neutriphila</name>
    <dbReference type="NCBI Taxonomy" id="168379"/>
    <lineage>
        <taxon>Bacteria</taxon>
        <taxon>Pseudomonadati</taxon>
        <taxon>Pseudomonadota</taxon>
        <taxon>Gammaproteobacteria</taxon>
        <taxon>Chromatiales</taxon>
        <taxon>Ectothiorhodospiraceae</taxon>
        <taxon>Halorhodospira</taxon>
    </lineage>
</organism>
<protein>
    <submittedName>
        <fullName evidence="3">Uncharacterized protein</fullName>
    </submittedName>
</protein>
<feature type="non-terminal residue" evidence="3">
    <location>
        <position position="1"/>
    </location>
</feature>
<sequence>AWVGWLREALGLIAQRPGAFIGYTAAAALAQAAAHAVAWQPVRVLLILVVAVLALGVFLRLALVVDYNRPARADDVLPGNLEVATAVAVSAVLFTAYGALGPAIFTPLGDSLEAALAGLGLYEPRLESGAPAPRPVAYFLVGPVLVAGGIWGVSAAAAGLVLLLLGQWFLLPMVALHAAPPGMAMAVSPRAYTANPAAMTGLLGLLALGLGAVLLSAGWLGPLLAPVLGALLYTSYRDVFLGRDHNHPSGPPVPTPSELAAESRGESNPPD</sequence>
<feature type="transmembrane region" description="Helical" evidence="2">
    <location>
        <begin position="44"/>
        <end position="63"/>
    </location>
</feature>